<feature type="domain" description="Reverse transcriptase/retrotransposon-derived protein RNase H-like" evidence="1">
    <location>
        <begin position="143"/>
        <end position="226"/>
    </location>
</feature>
<dbReference type="InterPro" id="IPR041577">
    <property type="entry name" value="RT_RNaseH_2"/>
</dbReference>
<name>A0A4Y2HAC5_ARAVE</name>
<dbReference type="InterPro" id="IPR043128">
    <property type="entry name" value="Rev_trsase/Diguanyl_cyclase"/>
</dbReference>
<organism evidence="2 3">
    <name type="scientific">Araneus ventricosus</name>
    <name type="common">Orbweaver spider</name>
    <name type="synonym">Epeira ventricosa</name>
    <dbReference type="NCBI Taxonomy" id="182803"/>
    <lineage>
        <taxon>Eukaryota</taxon>
        <taxon>Metazoa</taxon>
        <taxon>Ecdysozoa</taxon>
        <taxon>Arthropoda</taxon>
        <taxon>Chelicerata</taxon>
        <taxon>Arachnida</taxon>
        <taxon>Araneae</taxon>
        <taxon>Araneomorphae</taxon>
        <taxon>Entelegynae</taxon>
        <taxon>Araneoidea</taxon>
        <taxon>Araneidae</taxon>
        <taxon>Araneus</taxon>
    </lineage>
</organism>
<gene>
    <name evidence="2" type="primary">pol_1616</name>
    <name evidence="2" type="ORF">AVEN_56786_1</name>
</gene>
<evidence type="ECO:0000259" key="1">
    <source>
        <dbReference type="Pfam" id="PF17919"/>
    </source>
</evidence>
<dbReference type="InterPro" id="IPR043502">
    <property type="entry name" value="DNA/RNA_pol_sf"/>
</dbReference>
<dbReference type="PANTHER" id="PTHR33064">
    <property type="entry name" value="POL PROTEIN"/>
    <property type="match status" value="1"/>
</dbReference>
<evidence type="ECO:0000313" key="3">
    <source>
        <dbReference type="Proteomes" id="UP000499080"/>
    </source>
</evidence>
<protein>
    <submittedName>
        <fullName evidence="2">Retrovirus-related Pol polyprotein from transposon opus</fullName>
    </submittedName>
</protein>
<dbReference type="Proteomes" id="UP000499080">
    <property type="component" value="Unassembled WGS sequence"/>
</dbReference>
<dbReference type="AlphaFoldDB" id="A0A4Y2HAC5"/>
<reference evidence="2 3" key="1">
    <citation type="journal article" date="2019" name="Sci. Rep.">
        <title>Orb-weaving spider Araneus ventricosus genome elucidates the spidroin gene catalogue.</title>
        <authorList>
            <person name="Kono N."/>
            <person name="Nakamura H."/>
            <person name="Ohtoshi R."/>
            <person name="Moran D.A.P."/>
            <person name="Shinohara A."/>
            <person name="Yoshida Y."/>
            <person name="Fujiwara M."/>
            <person name="Mori M."/>
            <person name="Tomita M."/>
            <person name="Arakawa K."/>
        </authorList>
    </citation>
    <scope>NUCLEOTIDE SEQUENCE [LARGE SCALE GENOMIC DNA]</scope>
</reference>
<dbReference type="PANTHER" id="PTHR33064:SF37">
    <property type="entry name" value="RIBONUCLEASE H"/>
    <property type="match status" value="1"/>
</dbReference>
<dbReference type="Gene3D" id="3.30.70.270">
    <property type="match status" value="1"/>
</dbReference>
<proteinExistence type="predicted"/>
<sequence length="237" mass="26527">MLENHTFDTKSEKPLVLYYRLAVLLNTRGTDVFNLGLDKQTKHSSRCVSLSCPGKDCLLVIRRTDVDPHTSSQVSLGGVSPLPDRVKALTEYPLPKSVAELRRFLAMINFYHRFLKNAAGTQACLHDLVKGRIEKDKTPIIRTDETKEAFRACKELLKDAAMLAYPKHNTPLSLITDASETAILAVLQQHAEGGTEPLGFFPRKLNTAERKYSTYDRELLAIYSAISPPSVRPEISE</sequence>
<dbReference type="GO" id="GO:0071897">
    <property type="term" value="P:DNA biosynthetic process"/>
    <property type="evidence" value="ECO:0007669"/>
    <property type="project" value="UniProtKB-ARBA"/>
</dbReference>
<keyword evidence="3" id="KW-1185">Reference proteome</keyword>
<dbReference type="OrthoDB" id="6432186at2759"/>
<dbReference type="EMBL" id="BGPR01001803">
    <property type="protein sequence ID" value="GBM62156.1"/>
    <property type="molecule type" value="Genomic_DNA"/>
</dbReference>
<comment type="caution">
    <text evidence="2">The sequence shown here is derived from an EMBL/GenBank/DDBJ whole genome shotgun (WGS) entry which is preliminary data.</text>
</comment>
<dbReference type="SUPFAM" id="SSF56672">
    <property type="entry name" value="DNA/RNA polymerases"/>
    <property type="match status" value="1"/>
</dbReference>
<dbReference type="Pfam" id="PF17919">
    <property type="entry name" value="RT_RNaseH_2"/>
    <property type="match status" value="1"/>
</dbReference>
<dbReference type="InterPro" id="IPR051320">
    <property type="entry name" value="Viral_Replic_Matur_Polypro"/>
</dbReference>
<evidence type="ECO:0000313" key="2">
    <source>
        <dbReference type="EMBL" id="GBM62156.1"/>
    </source>
</evidence>
<accession>A0A4Y2HAC5</accession>